<dbReference type="InterPro" id="IPR036390">
    <property type="entry name" value="WH_DNA-bd_sf"/>
</dbReference>
<name>A0A2M8J581_9RHOB</name>
<evidence type="ECO:0000259" key="5">
    <source>
        <dbReference type="PROSITE" id="PS51078"/>
    </source>
</evidence>
<dbReference type="SMART" id="SM00346">
    <property type="entry name" value="HTH_ICLR"/>
    <property type="match status" value="1"/>
</dbReference>
<evidence type="ECO:0000313" key="7">
    <source>
        <dbReference type="Proteomes" id="UP000231553"/>
    </source>
</evidence>
<protein>
    <recommendedName>
        <fullName evidence="8">IclR family transcriptional regulator</fullName>
    </recommendedName>
</protein>
<organism evidence="6 7">
    <name type="scientific">Pseudooceanicola lipolyticus</name>
    <dbReference type="NCBI Taxonomy" id="2029104"/>
    <lineage>
        <taxon>Bacteria</taxon>
        <taxon>Pseudomonadati</taxon>
        <taxon>Pseudomonadota</taxon>
        <taxon>Alphaproteobacteria</taxon>
        <taxon>Rhodobacterales</taxon>
        <taxon>Paracoccaceae</taxon>
        <taxon>Pseudooceanicola</taxon>
    </lineage>
</organism>
<dbReference type="PANTHER" id="PTHR30136">
    <property type="entry name" value="HELIX-TURN-HELIX TRANSCRIPTIONAL REGULATOR, ICLR FAMILY"/>
    <property type="match status" value="1"/>
</dbReference>
<evidence type="ECO:0000256" key="1">
    <source>
        <dbReference type="ARBA" id="ARBA00023015"/>
    </source>
</evidence>
<dbReference type="Proteomes" id="UP000231553">
    <property type="component" value="Unassembled WGS sequence"/>
</dbReference>
<evidence type="ECO:0000256" key="2">
    <source>
        <dbReference type="ARBA" id="ARBA00023125"/>
    </source>
</evidence>
<dbReference type="GO" id="GO:0045892">
    <property type="term" value="P:negative regulation of DNA-templated transcription"/>
    <property type="evidence" value="ECO:0007669"/>
    <property type="project" value="TreeGrafter"/>
</dbReference>
<keyword evidence="3" id="KW-0804">Transcription</keyword>
<dbReference type="InterPro" id="IPR005471">
    <property type="entry name" value="Tscrpt_reg_IclR_N"/>
</dbReference>
<dbReference type="InterPro" id="IPR014757">
    <property type="entry name" value="Tscrpt_reg_IclR_C"/>
</dbReference>
<dbReference type="InterPro" id="IPR050707">
    <property type="entry name" value="HTH_MetabolicPath_Reg"/>
</dbReference>
<feature type="domain" description="HTH iclR-type" evidence="4">
    <location>
        <begin position="29"/>
        <end position="89"/>
    </location>
</feature>
<keyword evidence="2" id="KW-0238">DNA-binding</keyword>
<dbReference type="PROSITE" id="PS51077">
    <property type="entry name" value="HTH_ICLR"/>
    <property type="match status" value="1"/>
</dbReference>
<keyword evidence="1" id="KW-0805">Transcription regulation</keyword>
<dbReference type="InterPro" id="IPR029016">
    <property type="entry name" value="GAF-like_dom_sf"/>
</dbReference>
<dbReference type="GO" id="GO:0003700">
    <property type="term" value="F:DNA-binding transcription factor activity"/>
    <property type="evidence" value="ECO:0007669"/>
    <property type="project" value="TreeGrafter"/>
</dbReference>
<dbReference type="Gene3D" id="3.30.450.40">
    <property type="match status" value="1"/>
</dbReference>
<accession>A0A2M8J581</accession>
<dbReference type="InterPro" id="IPR036388">
    <property type="entry name" value="WH-like_DNA-bd_sf"/>
</dbReference>
<dbReference type="PROSITE" id="PS51078">
    <property type="entry name" value="ICLR_ED"/>
    <property type="match status" value="1"/>
</dbReference>
<reference evidence="6 7" key="1">
    <citation type="journal article" date="2018" name="Int. J. Syst. Evol. Microbiol.">
        <title>Pseudooceanicola lipolyticus sp. nov., a marine alphaproteobacterium, reclassification of Oceanicola flagellatus as Pseudooceanicola flagellatus comb. nov. and emended description of the genus Pseudooceanicola.</title>
        <authorList>
            <person name="Huang M.-M."/>
            <person name="Guo L.-L."/>
            <person name="Wu Y.-H."/>
            <person name="Lai Q.-L."/>
            <person name="Shao Z.-Z."/>
            <person name="Wang C.-S."/>
            <person name="Wu M."/>
            <person name="Xu X.-W."/>
        </authorList>
    </citation>
    <scope>NUCLEOTIDE SEQUENCE [LARGE SCALE GENOMIC DNA]</scope>
    <source>
        <strain evidence="6 7">157</strain>
    </source>
</reference>
<evidence type="ECO:0000256" key="3">
    <source>
        <dbReference type="ARBA" id="ARBA00023163"/>
    </source>
</evidence>
<gene>
    <name evidence="6" type="ORF">CVM52_03955</name>
</gene>
<sequence>MKPGRSVSEPVVSSIPADILGSDNPKDYSLTLAKGLAILELFSEDVKAVTLQGVADHLSTSRATARRLIMTLEIAGYVEKGRDGYTLSSKCLAISRAYLGINSVLSILGDMVRDLAARLECPCSLVSLDRSDVMFLCRDPSRRVYASRLALGDRLPAHASAGGKLLLANLADDALRAWFGTVTAAPLASRTIQSYPALLAEIRKIRKLGYAVTESELEEGVLSLAVPVRDNKGTTTMALITSSMTTRTSLAGLIEANLETMKAAAEDMSQAFGDFLRHNA</sequence>
<dbReference type="Pfam" id="PF01614">
    <property type="entry name" value="IclR_C"/>
    <property type="match status" value="1"/>
</dbReference>
<proteinExistence type="predicted"/>
<keyword evidence="7" id="KW-1185">Reference proteome</keyword>
<dbReference type="AlphaFoldDB" id="A0A2M8J581"/>
<evidence type="ECO:0008006" key="8">
    <source>
        <dbReference type="Google" id="ProtNLM"/>
    </source>
</evidence>
<evidence type="ECO:0000313" key="6">
    <source>
        <dbReference type="EMBL" id="PJE37940.1"/>
    </source>
</evidence>
<dbReference type="SUPFAM" id="SSF55781">
    <property type="entry name" value="GAF domain-like"/>
    <property type="match status" value="1"/>
</dbReference>
<dbReference type="PANTHER" id="PTHR30136:SF34">
    <property type="entry name" value="TRANSCRIPTIONAL REGULATOR"/>
    <property type="match status" value="1"/>
</dbReference>
<dbReference type="EMBL" id="PGTB01000006">
    <property type="protein sequence ID" value="PJE37940.1"/>
    <property type="molecule type" value="Genomic_DNA"/>
</dbReference>
<dbReference type="Pfam" id="PF09339">
    <property type="entry name" value="HTH_IclR"/>
    <property type="match status" value="1"/>
</dbReference>
<dbReference type="Gene3D" id="1.10.10.10">
    <property type="entry name" value="Winged helix-like DNA-binding domain superfamily/Winged helix DNA-binding domain"/>
    <property type="match status" value="1"/>
</dbReference>
<evidence type="ECO:0000259" key="4">
    <source>
        <dbReference type="PROSITE" id="PS51077"/>
    </source>
</evidence>
<comment type="caution">
    <text evidence="6">The sequence shown here is derived from an EMBL/GenBank/DDBJ whole genome shotgun (WGS) entry which is preliminary data.</text>
</comment>
<dbReference type="GO" id="GO:0003677">
    <property type="term" value="F:DNA binding"/>
    <property type="evidence" value="ECO:0007669"/>
    <property type="project" value="UniProtKB-KW"/>
</dbReference>
<feature type="domain" description="IclR-ED" evidence="5">
    <location>
        <begin position="90"/>
        <end position="274"/>
    </location>
</feature>
<dbReference type="SUPFAM" id="SSF46785">
    <property type="entry name" value="Winged helix' DNA-binding domain"/>
    <property type="match status" value="1"/>
</dbReference>